<keyword evidence="1" id="KW-1133">Transmembrane helix</keyword>
<dbReference type="EMBL" id="JPXF01000040">
    <property type="protein sequence ID" value="KGJ74237.1"/>
    <property type="molecule type" value="Genomic_DNA"/>
</dbReference>
<evidence type="ECO:0000313" key="5">
    <source>
        <dbReference type="Proteomes" id="UP000561726"/>
    </source>
</evidence>
<organism evidence="2 4">
    <name type="scientific">Cryobacterium roopkundense</name>
    <dbReference type="NCBI Taxonomy" id="1001240"/>
    <lineage>
        <taxon>Bacteria</taxon>
        <taxon>Bacillati</taxon>
        <taxon>Actinomycetota</taxon>
        <taxon>Actinomycetes</taxon>
        <taxon>Micrococcales</taxon>
        <taxon>Microbacteriaceae</taxon>
        <taxon>Cryobacterium</taxon>
    </lineage>
</organism>
<feature type="transmembrane region" description="Helical" evidence="1">
    <location>
        <begin position="38"/>
        <end position="59"/>
    </location>
</feature>
<dbReference type="Proteomes" id="UP000561726">
    <property type="component" value="Unassembled WGS sequence"/>
</dbReference>
<protein>
    <submittedName>
        <fullName evidence="3">Uncharacterized protein (TIGR02611 family)</fullName>
    </submittedName>
</protein>
<sequence>MTDQLERSVAEGTQSRHPLRVFLRRCRVWVDKYPSLRWIYRLAVALLGTVIIVVGVILIPLPGPGWLIVFLGVACLGTEFPAAHRVAAFMKRILVRALAWWRSRRAATPAR</sequence>
<gene>
    <name evidence="3" type="ORF">BJ997_002007</name>
    <name evidence="2" type="ORF">GY21_10715</name>
</gene>
<dbReference type="Pfam" id="PF09656">
    <property type="entry name" value="PGPGW"/>
    <property type="match status" value="1"/>
</dbReference>
<dbReference type="OrthoDB" id="3295542at2"/>
<dbReference type="Proteomes" id="UP000029864">
    <property type="component" value="Unassembled WGS sequence"/>
</dbReference>
<keyword evidence="1" id="KW-0812">Transmembrane</keyword>
<dbReference type="InterPro" id="IPR013434">
    <property type="entry name" value="CHP02611"/>
</dbReference>
<evidence type="ECO:0000313" key="3">
    <source>
        <dbReference type="EMBL" id="MBB5641459.1"/>
    </source>
</evidence>
<dbReference type="AlphaFoldDB" id="A0A099J9R2"/>
<dbReference type="EMBL" id="JACHBQ010000001">
    <property type="protein sequence ID" value="MBB5641459.1"/>
    <property type="molecule type" value="Genomic_DNA"/>
</dbReference>
<proteinExistence type="predicted"/>
<evidence type="ECO:0000313" key="4">
    <source>
        <dbReference type="Proteomes" id="UP000029864"/>
    </source>
</evidence>
<feature type="transmembrane region" description="Helical" evidence="1">
    <location>
        <begin position="65"/>
        <end position="83"/>
    </location>
</feature>
<dbReference type="NCBIfam" id="TIGR02611">
    <property type="entry name" value="TIGR02611 family protein"/>
    <property type="match status" value="1"/>
</dbReference>
<accession>A0A099J9R2</accession>
<comment type="caution">
    <text evidence="2">The sequence shown here is derived from an EMBL/GenBank/DDBJ whole genome shotgun (WGS) entry which is preliminary data.</text>
</comment>
<dbReference type="eggNOG" id="ENOG5032ZIV">
    <property type="taxonomic scope" value="Bacteria"/>
</dbReference>
<keyword evidence="1" id="KW-0472">Membrane</keyword>
<reference evidence="2 4" key="1">
    <citation type="submission" date="2014-08" db="EMBL/GenBank/DDBJ databases">
        <authorList>
            <person name="Sisinthy S."/>
        </authorList>
    </citation>
    <scope>NUCLEOTIDE SEQUENCE [LARGE SCALE GENOMIC DNA]</scope>
    <source>
        <strain evidence="2 4">RuG17</strain>
    </source>
</reference>
<reference evidence="3 5" key="2">
    <citation type="submission" date="2020-08" db="EMBL/GenBank/DDBJ databases">
        <title>Sequencing the genomes of 1000 actinobacteria strains.</title>
        <authorList>
            <person name="Klenk H.-P."/>
        </authorList>
    </citation>
    <scope>NUCLEOTIDE SEQUENCE [LARGE SCALE GENOMIC DNA]</scope>
    <source>
        <strain evidence="3 5">DSM 21065</strain>
    </source>
</reference>
<dbReference type="STRING" id="1001240.GY21_10715"/>
<dbReference type="RefSeq" id="WP_035836713.1">
    <property type="nucleotide sequence ID" value="NZ_JACHBQ010000001.1"/>
</dbReference>
<evidence type="ECO:0000313" key="2">
    <source>
        <dbReference type="EMBL" id="KGJ74237.1"/>
    </source>
</evidence>
<evidence type="ECO:0000256" key="1">
    <source>
        <dbReference type="SAM" id="Phobius"/>
    </source>
</evidence>
<keyword evidence="4" id="KW-1185">Reference proteome</keyword>
<name>A0A099J9R2_9MICO</name>
<dbReference type="InterPro" id="IPR019099">
    <property type="entry name" value="Uncharacterised_PGPGW_TM"/>
</dbReference>